<dbReference type="CDD" id="cd06127">
    <property type="entry name" value="DEDDh"/>
    <property type="match status" value="1"/>
</dbReference>
<evidence type="ECO:0000256" key="2">
    <source>
        <dbReference type="ARBA" id="ARBA00022801"/>
    </source>
</evidence>
<comment type="caution">
    <text evidence="5">The sequence shown here is derived from an EMBL/GenBank/DDBJ whole genome shotgun (WGS) entry which is preliminary data.</text>
</comment>
<dbReference type="EMBL" id="FOCC01000003">
    <property type="protein sequence ID" value="SEM46732.1"/>
    <property type="molecule type" value="Genomic_DNA"/>
</dbReference>
<protein>
    <submittedName>
        <fullName evidence="5">CRISPR-associated protein Cas2</fullName>
    </submittedName>
</protein>
<dbReference type="Proteomes" id="UP000182089">
    <property type="component" value="Unassembled WGS sequence"/>
</dbReference>
<reference evidence="5 6" key="1">
    <citation type="submission" date="2016-10" db="EMBL/GenBank/DDBJ databases">
        <authorList>
            <person name="Varghese N."/>
            <person name="Submissions S."/>
        </authorList>
    </citation>
    <scope>NUCLEOTIDE SEQUENCE [LARGE SCALE GENOMIC DNA]</scope>
    <source>
        <strain evidence="5 6">WC1T17</strain>
    </source>
</reference>
<organism evidence="5 6">
    <name type="scientific">Ligilactobacillus ruminis</name>
    <dbReference type="NCBI Taxonomy" id="1623"/>
    <lineage>
        <taxon>Bacteria</taxon>
        <taxon>Bacillati</taxon>
        <taxon>Bacillota</taxon>
        <taxon>Bacilli</taxon>
        <taxon>Lactobacillales</taxon>
        <taxon>Lactobacillaceae</taxon>
        <taxon>Ligilactobacillus</taxon>
    </lineage>
</organism>
<evidence type="ECO:0000313" key="6">
    <source>
        <dbReference type="Proteomes" id="UP000182089"/>
    </source>
</evidence>
<evidence type="ECO:0000256" key="1">
    <source>
        <dbReference type="ARBA" id="ARBA00022722"/>
    </source>
</evidence>
<dbReference type="CDD" id="cd09755">
    <property type="entry name" value="Cas2_I-E"/>
    <property type="match status" value="1"/>
</dbReference>
<dbReference type="InterPro" id="IPR036397">
    <property type="entry name" value="RNaseH_sf"/>
</dbReference>
<dbReference type="InterPro" id="IPR010152">
    <property type="entry name" value="CRISPR-assoc_prot_Cas2_sub"/>
</dbReference>
<sequence>MIVITLSKVPSSLRGDLTKWCQEIQTGVYVGNFSARIRGQLWTRIIKNIGSGEATMVYNTNNELGYTFLTTNVNKRVVDYDGIPLMMRVASENKLVKHGFSNAAKFHRAKKAQEYRTISSAKSPISVDTDIVSIDIETTGLDYNDDNIISIGAKKQSGQEFSRYIVLPNSSIPINIVKMTGITDNTLQEKGVDIKEALVNLKKFLGDSTIVGYNLTFDMNFLQIACKKSGQDEITNHTIDLVPLVKKDDEFLDNYRLETVLREYGIKNENPHHALSDAKATLELAIQLVKNGRLKF</sequence>
<evidence type="ECO:0000259" key="4">
    <source>
        <dbReference type="SMART" id="SM00479"/>
    </source>
</evidence>
<dbReference type="Pfam" id="PF00929">
    <property type="entry name" value="RNase_T"/>
    <property type="match status" value="1"/>
</dbReference>
<gene>
    <name evidence="5" type="ORF">SAMN05216431_10332</name>
</gene>
<dbReference type="PANTHER" id="PTHR30231:SF4">
    <property type="entry name" value="PROTEIN NEN2"/>
    <property type="match status" value="1"/>
</dbReference>
<keyword evidence="2" id="KW-0378">Hydrolase</keyword>
<dbReference type="SUPFAM" id="SSF53098">
    <property type="entry name" value="Ribonuclease H-like"/>
    <property type="match status" value="1"/>
</dbReference>
<dbReference type="NCBIfam" id="TIGR01873">
    <property type="entry name" value="cas_CT1978"/>
    <property type="match status" value="1"/>
</dbReference>
<evidence type="ECO:0000256" key="3">
    <source>
        <dbReference type="ARBA" id="ARBA00022839"/>
    </source>
</evidence>
<dbReference type="InterPro" id="IPR012337">
    <property type="entry name" value="RNaseH-like_sf"/>
</dbReference>
<keyword evidence="3" id="KW-0269">Exonuclease</keyword>
<evidence type="ECO:0000313" key="5">
    <source>
        <dbReference type="EMBL" id="SEM46732.1"/>
    </source>
</evidence>
<dbReference type="Gene3D" id="3.30.70.240">
    <property type="match status" value="1"/>
</dbReference>
<accession>A0ABY1AA27</accession>
<feature type="domain" description="Exonuclease" evidence="4">
    <location>
        <begin position="130"/>
        <end position="294"/>
    </location>
</feature>
<dbReference type="Gene3D" id="3.30.420.10">
    <property type="entry name" value="Ribonuclease H-like superfamily/Ribonuclease H"/>
    <property type="match status" value="1"/>
</dbReference>
<proteinExistence type="predicted"/>
<dbReference type="InterPro" id="IPR013520">
    <property type="entry name" value="Ribonucl_H"/>
</dbReference>
<dbReference type="Pfam" id="PF09707">
    <property type="entry name" value="Cas_Cas2CT1978"/>
    <property type="match status" value="1"/>
</dbReference>
<name>A0ABY1AA27_9LACO</name>
<dbReference type="SMART" id="SM00479">
    <property type="entry name" value="EXOIII"/>
    <property type="match status" value="1"/>
</dbReference>
<keyword evidence="1" id="KW-0540">Nuclease</keyword>
<dbReference type="PANTHER" id="PTHR30231">
    <property type="entry name" value="DNA POLYMERASE III SUBUNIT EPSILON"/>
    <property type="match status" value="1"/>
</dbReference>